<dbReference type="Pfam" id="PF00276">
    <property type="entry name" value="Ribosomal_L23"/>
    <property type="match status" value="1"/>
</dbReference>
<comment type="similarity">
    <text evidence="1 4">Belongs to the universal ribosomal protein uL23 family.</text>
</comment>
<dbReference type="GO" id="GO:0005840">
    <property type="term" value="C:ribosome"/>
    <property type="evidence" value="ECO:0007669"/>
    <property type="project" value="UniProtKB-KW"/>
</dbReference>
<sequence>MKINSVIIKPILTEKATSSAQKKIYTFEVNNRSNKHQIQQTVEKMYGVKVSGIQIIVRKGKTKRVGRKMATKQLPDRKIAVISVSEGVINVFPQA</sequence>
<dbReference type="InterPro" id="IPR012677">
    <property type="entry name" value="Nucleotide-bd_a/b_plait_sf"/>
</dbReference>
<reference evidence="5 6" key="1">
    <citation type="journal article" date="2016" name="Nat. Commun.">
        <title>Thousands of microbial genomes shed light on interconnected biogeochemical processes in an aquifer system.</title>
        <authorList>
            <person name="Anantharaman K."/>
            <person name="Brown C.T."/>
            <person name="Hug L.A."/>
            <person name="Sharon I."/>
            <person name="Castelle C.J."/>
            <person name="Probst A.J."/>
            <person name="Thomas B.C."/>
            <person name="Singh A."/>
            <person name="Wilkins M.J."/>
            <person name="Karaoz U."/>
            <person name="Brodie E.L."/>
            <person name="Williams K.H."/>
            <person name="Hubbard S.S."/>
            <person name="Banfield J.F."/>
        </authorList>
    </citation>
    <scope>NUCLEOTIDE SEQUENCE [LARGE SCALE GENOMIC DNA]</scope>
</reference>
<organism evidence="5 6">
    <name type="scientific">Candidatus Roizmanbacteria bacterium RIFOXYD1_FULL_38_12</name>
    <dbReference type="NCBI Taxonomy" id="1802093"/>
    <lineage>
        <taxon>Bacteria</taxon>
        <taxon>Candidatus Roizmaniibacteriota</taxon>
    </lineage>
</organism>
<keyword evidence="2 4" id="KW-0689">Ribosomal protein</keyword>
<comment type="subunit">
    <text evidence="4">Part of the 50S ribosomal subunit. Contacts protein L29, and trigger factor when it is bound to the ribosome.</text>
</comment>
<dbReference type="Gene3D" id="3.30.70.330">
    <property type="match status" value="1"/>
</dbReference>
<dbReference type="AlphaFoldDB" id="A0A1F7KZR7"/>
<evidence type="ECO:0000313" key="6">
    <source>
        <dbReference type="Proteomes" id="UP000177050"/>
    </source>
</evidence>
<evidence type="ECO:0000256" key="2">
    <source>
        <dbReference type="ARBA" id="ARBA00022980"/>
    </source>
</evidence>
<evidence type="ECO:0000256" key="3">
    <source>
        <dbReference type="ARBA" id="ARBA00023274"/>
    </source>
</evidence>
<comment type="function">
    <text evidence="4">One of the early assembly proteins it binds 23S rRNA. One of the proteins that surrounds the polypeptide exit tunnel on the outside of the ribosome. Forms the main docking site for trigger factor binding to the ribosome.</text>
</comment>
<accession>A0A1F7KZR7</accession>
<evidence type="ECO:0000313" key="5">
    <source>
        <dbReference type="EMBL" id="OGK73380.1"/>
    </source>
</evidence>
<dbReference type="SUPFAM" id="SSF54189">
    <property type="entry name" value="Ribosomal proteins S24e, L23 and L15e"/>
    <property type="match status" value="1"/>
</dbReference>
<protein>
    <recommendedName>
        <fullName evidence="4">Large ribosomal subunit protein uL23</fullName>
    </recommendedName>
</protein>
<dbReference type="PANTHER" id="PTHR11620">
    <property type="entry name" value="60S RIBOSOMAL PROTEIN L23A"/>
    <property type="match status" value="1"/>
</dbReference>
<evidence type="ECO:0000256" key="1">
    <source>
        <dbReference type="ARBA" id="ARBA00006700"/>
    </source>
</evidence>
<proteinExistence type="inferred from homology"/>
<dbReference type="GO" id="GO:1990904">
    <property type="term" value="C:ribonucleoprotein complex"/>
    <property type="evidence" value="ECO:0007669"/>
    <property type="project" value="UniProtKB-KW"/>
</dbReference>
<name>A0A1F7KZR7_9BACT</name>
<comment type="caution">
    <text evidence="5">The sequence shown here is derived from an EMBL/GenBank/DDBJ whole genome shotgun (WGS) entry which is preliminary data.</text>
</comment>
<keyword evidence="4" id="KW-0694">RNA-binding</keyword>
<dbReference type="InterPro" id="IPR013025">
    <property type="entry name" value="Ribosomal_uL23-like"/>
</dbReference>
<keyword evidence="3 4" id="KW-0687">Ribonucleoprotein</keyword>
<dbReference type="InterPro" id="IPR012678">
    <property type="entry name" value="Ribosomal_uL23/eL15/eS24_sf"/>
</dbReference>
<dbReference type="HAMAP" id="MF_01369_B">
    <property type="entry name" value="Ribosomal_uL23_B"/>
    <property type="match status" value="1"/>
</dbReference>
<gene>
    <name evidence="4" type="primary">rplW</name>
    <name evidence="5" type="ORF">A3K52_01130</name>
</gene>
<dbReference type="GO" id="GO:0019843">
    <property type="term" value="F:rRNA binding"/>
    <property type="evidence" value="ECO:0007669"/>
    <property type="project" value="UniProtKB-UniRule"/>
</dbReference>
<dbReference type="GO" id="GO:0006412">
    <property type="term" value="P:translation"/>
    <property type="evidence" value="ECO:0007669"/>
    <property type="project" value="UniProtKB-UniRule"/>
</dbReference>
<dbReference type="Proteomes" id="UP000177050">
    <property type="component" value="Unassembled WGS sequence"/>
</dbReference>
<keyword evidence="4" id="KW-0699">rRNA-binding</keyword>
<dbReference type="EMBL" id="MGBR01000001">
    <property type="protein sequence ID" value="OGK73380.1"/>
    <property type="molecule type" value="Genomic_DNA"/>
</dbReference>
<evidence type="ECO:0000256" key="4">
    <source>
        <dbReference type="HAMAP-Rule" id="MF_01369"/>
    </source>
</evidence>
<dbReference type="GO" id="GO:0003735">
    <property type="term" value="F:structural constituent of ribosome"/>
    <property type="evidence" value="ECO:0007669"/>
    <property type="project" value="InterPro"/>
</dbReference>